<dbReference type="Proteomes" id="UP000295793">
    <property type="component" value="Unassembled WGS sequence"/>
</dbReference>
<dbReference type="PANTHER" id="PTHR45128">
    <property type="entry name" value="METHYLTRANSFERASE TYPE 11"/>
    <property type="match status" value="1"/>
</dbReference>
<dbReference type="PROSITE" id="PS50293">
    <property type="entry name" value="TPR_REGION"/>
    <property type="match status" value="1"/>
</dbReference>
<dbReference type="AlphaFoldDB" id="A0A4V2UK15"/>
<dbReference type="Pfam" id="PF13649">
    <property type="entry name" value="Methyltransf_25"/>
    <property type="match status" value="1"/>
</dbReference>
<dbReference type="CDD" id="cd02440">
    <property type="entry name" value="AdoMet_MTases"/>
    <property type="match status" value="1"/>
</dbReference>
<proteinExistence type="predicted"/>
<dbReference type="Pfam" id="PF00515">
    <property type="entry name" value="TPR_1"/>
    <property type="match status" value="1"/>
</dbReference>
<keyword evidence="4" id="KW-1185">Reference proteome</keyword>
<evidence type="ECO:0000313" key="3">
    <source>
        <dbReference type="EMBL" id="TCS42406.1"/>
    </source>
</evidence>
<evidence type="ECO:0000259" key="2">
    <source>
        <dbReference type="Pfam" id="PF13649"/>
    </source>
</evidence>
<dbReference type="SMART" id="SM00028">
    <property type="entry name" value="TPR"/>
    <property type="match status" value="3"/>
</dbReference>
<dbReference type="InterPro" id="IPR029063">
    <property type="entry name" value="SAM-dependent_MTases_sf"/>
</dbReference>
<dbReference type="InterPro" id="IPR011990">
    <property type="entry name" value="TPR-like_helical_dom_sf"/>
</dbReference>
<evidence type="ECO:0000256" key="1">
    <source>
        <dbReference type="PROSITE-ProRule" id="PRU00339"/>
    </source>
</evidence>
<feature type="domain" description="Methyltransferase" evidence="2">
    <location>
        <begin position="448"/>
        <end position="543"/>
    </location>
</feature>
<name>A0A4V2UK15_9GAMM</name>
<sequence>MEQALKKYDHWSDHGSEQALNHSQLVKLEKQALKHYETSLEESTRNEDSVAHRHQAKIIANELATHQKTKVSALNLLARIALDEGFYPLASRYLEQALSNDPNSAGCWYSLGHVYLAVKDYDQAMLCFSKSLDISPKQTRAATSLAYTLDKKGHKVAAFQAYRKLYHVHPSDDHVQAKLFELLQQIKADFYQQDLEDDVVRWLQLSNVNYQKLAPLAISLITHKYDLTDPNAIVDLQSLAVDKLFNLALGKIYFTDITLEQTVIEIRKQVLLNLIACDYHDKKLLTLATNLALHSNHNEYLYLYDDTESEILRLLKSAIENALRNNANADALEPMLTLYGMYESPAQIKQISKLTAATVSHWSAQARQYLQLSVFEFLNEQKEARQLSSVNKISDQISLAVKEQYEENPYPRWLHLGYNTPTNYGRALEQELVNFRAPDFFNMGTIKILIAGCGTGQHALRVAKYFRNVEVTAIDITKRSLIYAKRKADEYNIQNIKFLNLDILHLDALDEQFHVIECSGVLHHMQNPAAGLAHLKSKLLPKGLIKLGLYSEQARSSIQSIRQLINAYAVPTTRQSIRSMRQAIINNKLPLDNKGILESQDFYSSSGCRDLLFHAQELLFTPQGLSELIREQEMDFLGFVLTSEVKQKYAGEYPNDEKMTNLQNWQAFERQHPQTFSRMYQFYLQ</sequence>
<dbReference type="InterPro" id="IPR019734">
    <property type="entry name" value="TPR_rpt"/>
</dbReference>
<organism evidence="3 4">
    <name type="scientific">Reinekea marinisedimentorum</name>
    <dbReference type="NCBI Taxonomy" id="230495"/>
    <lineage>
        <taxon>Bacteria</taxon>
        <taxon>Pseudomonadati</taxon>
        <taxon>Pseudomonadota</taxon>
        <taxon>Gammaproteobacteria</taxon>
        <taxon>Oceanospirillales</taxon>
        <taxon>Saccharospirillaceae</taxon>
        <taxon>Reinekea</taxon>
    </lineage>
</organism>
<dbReference type="SUPFAM" id="SSF48452">
    <property type="entry name" value="TPR-like"/>
    <property type="match status" value="1"/>
</dbReference>
<dbReference type="InterPro" id="IPR041698">
    <property type="entry name" value="Methyltransf_25"/>
</dbReference>
<dbReference type="Gene3D" id="3.40.50.150">
    <property type="entry name" value="Vaccinia Virus protein VP39"/>
    <property type="match status" value="1"/>
</dbReference>
<evidence type="ECO:0000313" key="4">
    <source>
        <dbReference type="Proteomes" id="UP000295793"/>
    </source>
</evidence>
<protein>
    <submittedName>
        <fullName evidence="3">Tetratricopeptide repeat protein</fullName>
    </submittedName>
</protein>
<reference evidence="3 4" key="1">
    <citation type="submission" date="2019-03" db="EMBL/GenBank/DDBJ databases">
        <title>Genomic Encyclopedia of Archaeal and Bacterial Type Strains, Phase II (KMG-II): from individual species to whole genera.</title>
        <authorList>
            <person name="Goeker M."/>
        </authorList>
    </citation>
    <scope>NUCLEOTIDE SEQUENCE [LARGE SCALE GENOMIC DNA]</scope>
    <source>
        <strain evidence="3 4">DSM 15388</strain>
    </source>
</reference>
<comment type="caution">
    <text evidence="3">The sequence shown here is derived from an EMBL/GenBank/DDBJ whole genome shotgun (WGS) entry which is preliminary data.</text>
</comment>
<gene>
    <name evidence="3" type="ORF">BCF53_10367</name>
</gene>
<dbReference type="PANTHER" id="PTHR45128:SF1">
    <property type="entry name" value="S-ADENOSYLMETHIONINE-DEPENDENT METHYLTRANSFERASE RV2258C"/>
    <property type="match status" value="1"/>
</dbReference>
<dbReference type="EMBL" id="SLZR01000003">
    <property type="protein sequence ID" value="TCS42406.1"/>
    <property type="molecule type" value="Genomic_DNA"/>
</dbReference>
<dbReference type="Gene3D" id="1.25.40.10">
    <property type="entry name" value="Tetratricopeptide repeat domain"/>
    <property type="match status" value="1"/>
</dbReference>
<accession>A0A4V2UK15</accession>
<feature type="repeat" description="TPR" evidence="1">
    <location>
        <begin position="105"/>
        <end position="138"/>
    </location>
</feature>
<dbReference type="PROSITE" id="PS50005">
    <property type="entry name" value="TPR"/>
    <property type="match status" value="1"/>
</dbReference>
<dbReference type="InterPro" id="IPR053173">
    <property type="entry name" value="SAM-binding_MTase"/>
</dbReference>
<keyword evidence="1" id="KW-0802">TPR repeat</keyword>
<dbReference type="SUPFAM" id="SSF53335">
    <property type="entry name" value="S-adenosyl-L-methionine-dependent methyltransferases"/>
    <property type="match status" value="1"/>
</dbReference>